<comment type="caution">
    <text evidence="1">The sequence shown here is derived from an EMBL/GenBank/DDBJ whole genome shotgun (WGS) entry which is preliminary data.</text>
</comment>
<name>A0AA37WF69_9BACT</name>
<dbReference type="AlphaFoldDB" id="A0AA37WF69"/>
<accession>A0AA37WF69</accession>
<organism evidence="1 2">
    <name type="scientific">Portibacter lacus</name>
    <dbReference type="NCBI Taxonomy" id="1099794"/>
    <lineage>
        <taxon>Bacteria</taxon>
        <taxon>Pseudomonadati</taxon>
        <taxon>Bacteroidota</taxon>
        <taxon>Saprospiria</taxon>
        <taxon>Saprospirales</taxon>
        <taxon>Haliscomenobacteraceae</taxon>
        <taxon>Portibacter</taxon>
    </lineage>
</organism>
<evidence type="ECO:0000313" key="2">
    <source>
        <dbReference type="Proteomes" id="UP001156666"/>
    </source>
</evidence>
<dbReference type="Proteomes" id="UP001156666">
    <property type="component" value="Unassembled WGS sequence"/>
</dbReference>
<protein>
    <submittedName>
        <fullName evidence="1">Uncharacterized protein</fullName>
    </submittedName>
</protein>
<evidence type="ECO:0000313" key="1">
    <source>
        <dbReference type="EMBL" id="GLR19571.1"/>
    </source>
</evidence>
<gene>
    <name evidence="1" type="ORF">GCM10007940_41870</name>
</gene>
<reference evidence="1" key="2">
    <citation type="submission" date="2023-01" db="EMBL/GenBank/DDBJ databases">
        <title>Draft genome sequence of Portibacter lacus strain NBRC 108769.</title>
        <authorList>
            <person name="Sun Q."/>
            <person name="Mori K."/>
        </authorList>
    </citation>
    <scope>NUCLEOTIDE SEQUENCE</scope>
    <source>
        <strain evidence="1">NBRC 108769</strain>
    </source>
</reference>
<proteinExistence type="predicted"/>
<sequence>MQVGNVYAAEKVLAETEITSVESAQGQEFVNSWRILIDNPVVRLDLPSLEKLAKILDPIRSPKLLDAGFNESFMKSFIKKMNNNGSLYSDIADPGKNNGLQVLLNSIEKMEGLTDAAKLAKVRSGLQSTKIGQLKGELFRLRRCEDYGWENISALEEYIKAAPNSGYPKGRYPDISPLSPPPNFIETKYYSTLLRSENVDAFAKQFHKDLLDIFDRISKGVKPDDALKFYSYEFKKSANITNVDILKGQLLDMFKKSPWKDQVINSKSVEKIFSDLDDLLFENTNGLYDGIEDFILNSSAFKVIN</sequence>
<keyword evidence="2" id="KW-1185">Reference proteome</keyword>
<reference evidence="1" key="1">
    <citation type="journal article" date="2014" name="Int. J. Syst. Evol. Microbiol.">
        <title>Complete genome sequence of Corynebacterium casei LMG S-19264T (=DSM 44701T), isolated from a smear-ripened cheese.</title>
        <authorList>
            <consortium name="US DOE Joint Genome Institute (JGI-PGF)"/>
            <person name="Walter F."/>
            <person name="Albersmeier A."/>
            <person name="Kalinowski J."/>
            <person name="Ruckert C."/>
        </authorList>
    </citation>
    <scope>NUCLEOTIDE SEQUENCE</scope>
    <source>
        <strain evidence="1">NBRC 108769</strain>
    </source>
</reference>
<dbReference type="EMBL" id="BSOH01000028">
    <property type="protein sequence ID" value="GLR19571.1"/>
    <property type="molecule type" value="Genomic_DNA"/>
</dbReference>